<dbReference type="EMBL" id="QSBM01000002">
    <property type="protein sequence ID" value="RGX31927.1"/>
    <property type="molecule type" value="Genomic_DNA"/>
</dbReference>
<dbReference type="Gene3D" id="1.10.357.10">
    <property type="entry name" value="Tetracycline Repressor, domain 2"/>
    <property type="match status" value="1"/>
</dbReference>
<dbReference type="GO" id="GO:0003677">
    <property type="term" value="F:DNA binding"/>
    <property type="evidence" value="ECO:0007669"/>
    <property type="project" value="UniProtKB-UniRule"/>
</dbReference>
<keyword evidence="1 2" id="KW-0238">DNA-binding</keyword>
<dbReference type="Proteomes" id="UP000283880">
    <property type="component" value="Unassembled WGS sequence"/>
</dbReference>
<dbReference type="AlphaFoldDB" id="A0A413FJF6"/>
<comment type="caution">
    <text evidence="4">The sequence shown here is derived from an EMBL/GenBank/DDBJ whole genome shotgun (WGS) entry which is preliminary data.</text>
</comment>
<dbReference type="PANTHER" id="PTHR43479:SF7">
    <property type="entry name" value="TETR-FAMILY TRANSCRIPTIONAL REGULATOR"/>
    <property type="match status" value="1"/>
</dbReference>
<dbReference type="InterPro" id="IPR009057">
    <property type="entry name" value="Homeodomain-like_sf"/>
</dbReference>
<evidence type="ECO:0000313" key="4">
    <source>
        <dbReference type="EMBL" id="RGX31927.1"/>
    </source>
</evidence>
<name>A0A413FJF6_9FIRM</name>
<evidence type="ECO:0000256" key="2">
    <source>
        <dbReference type="PROSITE-ProRule" id="PRU00335"/>
    </source>
</evidence>
<feature type="DNA-binding region" description="H-T-H motif" evidence="2">
    <location>
        <begin position="56"/>
        <end position="75"/>
    </location>
</feature>
<feature type="domain" description="HTH tetR-type" evidence="3">
    <location>
        <begin position="33"/>
        <end position="93"/>
    </location>
</feature>
<dbReference type="InterPro" id="IPR039532">
    <property type="entry name" value="TetR_C_Firmicutes"/>
</dbReference>
<accession>A0A413FJF6</accession>
<dbReference type="InterPro" id="IPR050624">
    <property type="entry name" value="HTH-type_Tx_Regulator"/>
</dbReference>
<protein>
    <submittedName>
        <fullName evidence="4">TetR family transcriptional regulator</fullName>
    </submittedName>
</protein>
<evidence type="ECO:0000256" key="1">
    <source>
        <dbReference type="ARBA" id="ARBA00023125"/>
    </source>
</evidence>
<evidence type="ECO:0000313" key="5">
    <source>
        <dbReference type="Proteomes" id="UP000283880"/>
    </source>
</evidence>
<dbReference type="PANTHER" id="PTHR43479">
    <property type="entry name" value="ACREF/ENVCD OPERON REPRESSOR-RELATED"/>
    <property type="match status" value="1"/>
</dbReference>
<dbReference type="SUPFAM" id="SSF46689">
    <property type="entry name" value="Homeodomain-like"/>
    <property type="match status" value="1"/>
</dbReference>
<dbReference type="PROSITE" id="PS50977">
    <property type="entry name" value="HTH_TETR_2"/>
    <property type="match status" value="1"/>
</dbReference>
<sequence length="219" mass="25708">MAERYESRHLYLRIVCCIIFPHSKSKEGICVTTLTKREILRAFSELASEKPVDKITVKEITDNCQISRNTFYYHYQDVYEVLEEYLRLESQRMVERLEKDLSSCNPEEFIVRGLDSMISHRALFYNLNQSSGSEVKRYMDKAVSVIFERLVDILSEGIPATEEDKALISRFYQYAIKGFMMEWLESGEKPPIQRTLHRLNVIFGDDVTEALRRSVEQPE</sequence>
<reference evidence="4 5" key="1">
    <citation type="submission" date="2018-08" db="EMBL/GenBank/DDBJ databases">
        <title>A genome reference for cultivated species of the human gut microbiota.</title>
        <authorList>
            <person name="Zou Y."/>
            <person name="Xue W."/>
            <person name="Luo G."/>
        </authorList>
    </citation>
    <scope>NUCLEOTIDE SEQUENCE [LARGE SCALE GENOMIC DNA]</scope>
    <source>
        <strain evidence="4 5">AF04-15</strain>
    </source>
</reference>
<dbReference type="OrthoDB" id="9810250at2"/>
<dbReference type="InterPro" id="IPR001647">
    <property type="entry name" value="HTH_TetR"/>
</dbReference>
<proteinExistence type="predicted"/>
<evidence type="ECO:0000259" key="3">
    <source>
        <dbReference type="PROSITE" id="PS50977"/>
    </source>
</evidence>
<gene>
    <name evidence="4" type="ORF">DWV29_03800</name>
</gene>
<dbReference type="Pfam" id="PF00440">
    <property type="entry name" value="TetR_N"/>
    <property type="match status" value="1"/>
</dbReference>
<organism evidence="4 5">
    <name type="scientific">Enterocloster asparagiformis</name>
    <dbReference type="NCBI Taxonomy" id="333367"/>
    <lineage>
        <taxon>Bacteria</taxon>
        <taxon>Bacillati</taxon>
        <taxon>Bacillota</taxon>
        <taxon>Clostridia</taxon>
        <taxon>Lachnospirales</taxon>
        <taxon>Lachnospiraceae</taxon>
        <taxon>Enterocloster</taxon>
    </lineage>
</organism>
<dbReference type="Pfam" id="PF14278">
    <property type="entry name" value="TetR_C_8"/>
    <property type="match status" value="1"/>
</dbReference>